<accession>A0A381ZXH7</accession>
<gene>
    <name evidence="2" type="ORF">METZ01_LOCUS146401</name>
</gene>
<reference evidence="2" key="1">
    <citation type="submission" date="2018-05" db="EMBL/GenBank/DDBJ databases">
        <authorList>
            <person name="Lanie J.A."/>
            <person name="Ng W.-L."/>
            <person name="Kazmierczak K.M."/>
            <person name="Andrzejewski T.M."/>
            <person name="Davidsen T.M."/>
            <person name="Wayne K.J."/>
            <person name="Tettelin H."/>
            <person name="Glass J.I."/>
            <person name="Rusch D."/>
            <person name="Podicherti R."/>
            <person name="Tsui H.-C.T."/>
            <person name="Winkler M.E."/>
        </authorList>
    </citation>
    <scope>NUCLEOTIDE SEQUENCE</scope>
</reference>
<evidence type="ECO:0000259" key="1">
    <source>
        <dbReference type="Pfam" id="PF21379"/>
    </source>
</evidence>
<feature type="domain" description="Baseplate wedge protein gp6-like N-terminal helical" evidence="1">
    <location>
        <begin position="15"/>
        <end position="87"/>
    </location>
</feature>
<dbReference type="InterPro" id="IPR049026">
    <property type="entry name" value="Gp6-like_N"/>
</dbReference>
<sequence length="610" mass="66752">MASTEGKLNVSELDFTQIKENLIGFLQNQDEFVGYNFRGSSFDVLLDVLAYNTHYNAYYANMVANEMFLDSATLRNSVVAKAKHLGYLPRSAKGSKALVDLTITPMDTPAVITIPRFTQFQGDVDGINYIWCTSNSHALNINANLIYTVSNVELTQGIPISYRYTAETADVDQRYLLPNANIDTDTLTVTVQTSKTESASFAYDLANDITTVNSTSRHYFLDEVDEGLYEVQFGDGILGKEVSNGNIITLAGLVTDTDATNGCKNFTTVADVGGYSNVKIVTVDAAGGGAGSADIQEIKFNAPKSFDAQNRCVTVYDYISLVKRDYPAAQSVVAWGGEDSDPPIYGKVYVAIKPRQGKVLSTAAKARIEKAILSKRNVVGVTSVVVDPDYMYLGVDTTAKYDSALTSNSEASLKATITSTIKSFSATNLKDFDKAFRYSNLVRLIDQSEISIASNQTAISLKRYLYPAIGLTAAYTLKFSNEIYHPSNTFWGSITSSKFTYRDNANTVWEDCRFQDENGYIQVYRKFGLERILVANNVGTVTYSVGQVNLTGFLPEAIGTVITGNTEPMTVSVIPASSDIKPVREQILLMEDNDITVTMLDDSPSGTYIS</sequence>
<feature type="non-terminal residue" evidence="2">
    <location>
        <position position="610"/>
    </location>
</feature>
<dbReference type="Pfam" id="PF21379">
    <property type="entry name" value="Gp6-like_1st"/>
    <property type="match status" value="1"/>
</dbReference>
<dbReference type="AlphaFoldDB" id="A0A381ZXH7"/>
<organism evidence="2">
    <name type="scientific">marine metagenome</name>
    <dbReference type="NCBI Taxonomy" id="408172"/>
    <lineage>
        <taxon>unclassified sequences</taxon>
        <taxon>metagenomes</taxon>
        <taxon>ecological metagenomes</taxon>
    </lineage>
</organism>
<dbReference type="Gene3D" id="3.30.300.200">
    <property type="match status" value="1"/>
</dbReference>
<name>A0A381ZXH7_9ZZZZ</name>
<protein>
    <recommendedName>
        <fullName evidence="1">Baseplate wedge protein gp6-like N-terminal helical domain-containing protein</fullName>
    </recommendedName>
</protein>
<proteinExistence type="predicted"/>
<dbReference type="EMBL" id="UINC01022921">
    <property type="protein sequence ID" value="SVA93547.1"/>
    <property type="molecule type" value="Genomic_DNA"/>
</dbReference>
<evidence type="ECO:0000313" key="2">
    <source>
        <dbReference type="EMBL" id="SVA93547.1"/>
    </source>
</evidence>